<accession>A0ABQ9IHE6</accession>
<evidence type="ECO:0000313" key="2">
    <source>
        <dbReference type="Proteomes" id="UP001159363"/>
    </source>
</evidence>
<name>A0ABQ9IHE6_9NEOP</name>
<keyword evidence="2" id="KW-1185">Reference proteome</keyword>
<organism evidence="1 2">
    <name type="scientific">Dryococelus australis</name>
    <dbReference type="NCBI Taxonomy" id="614101"/>
    <lineage>
        <taxon>Eukaryota</taxon>
        <taxon>Metazoa</taxon>
        <taxon>Ecdysozoa</taxon>
        <taxon>Arthropoda</taxon>
        <taxon>Hexapoda</taxon>
        <taxon>Insecta</taxon>
        <taxon>Pterygota</taxon>
        <taxon>Neoptera</taxon>
        <taxon>Polyneoptera</taxon>
        <taxon>Phasmatodea</taxon>
        <taxon>Verophasmatodea</taxon>
        <taxon>Anareolatae</taxon>
        <taxon>Phasmatidae</taxon>
        <taxon>Eurycanthinae</taxon>
        <taxon>Dryococelus</taxon>
    </lineage>
</organism>
<protein>
    <submittedName>
        <fullName evidence="1">Uncharacterized protein</fullName>
    </submittedName>
</protein>
<comment type="caution">
    <text evidence="1">The sequence shown here is derived from an EMBL/GenBank/DDBJ whole genome shotgun (WGS) entry which is preliminary data.</text>
</comment>
<evidence type="ECO:0000313" key="1">
    <source>
        <dbReference type="EMBL" id="KAJ8896069.1"/>
    </source>
</evidence>
<reference evidence="1 2" key="1">
    <citation type="submission" date="2023-02" db="EMBL/GenBank/DDBJ databases">
        <title>LHISI_Scaffold_Assembly.</title>
        <authorList>
            <person name="Stuart O.P."/>
            <person name="Cleave R."/>
            <person name="Magrath M.J.L."/>
            <person name="Mikheyev A.S."/>
        </authorList>
    </citation>
    <scope>NUCLEOTIDE SEQUENCE [LARGE SCALE GENOMIC DNA]</scope>
    <source>
        <strain evidence="1">Daus_M_001</strain>
        <tissue evidence="1">Leg muscle</tissue>
    </source>
</reference>
<proteinExistence type="predicted"/>
<gene>
    <name evidence="1" type="ORF">PR048_001411</name>
</gene>
<dbReference type="Proteomes" id="UP001159363">
    <property type="component" value="Chromosome 1"/>
</dbReference>
<sequence length="330" mass="36574">MFQFMLCHSTLVEMSVGCRSLGASEPSCRWHLANVQLATARPGDVASPRAVLSLSGCVSSGAVSCFPWQGGCDRNRSPSARPRLSLSLSLRPHPLHRCQGRRANNPRPILTAPPTQSLYLQPASTVPSSCPIPLLNILASRPCSIHDYTLRNYRHIHISGAAVAEWLARSPPTKAIRVQSPAGSPDPRMWESCRILGDLPLPHTHQSRAAPYSPQSPSSALKTSLFKSHPILFPHSPHQRTRVVRKMASVYFEWCIDDTNRVDLDFLGTWDNRVISSAKPYIEEPTSLVLSVLSKVKGEKLHSQAREIVYTVLQFMGNETRLREPSIPLE</sequence>
<dbReference type="EMBL" id="JARBHB010000001">
    <property type="protein sequence ID" value="KAJ8896069.1"/>
    <property type="molecule type" value="Genomic_DNA"/>
</dbReference>